<evidence type="ECO:0000256" key="4">
    <source>
        <dbReference type="ARBA" id="ARBA00022729"/>
    </source>
</evidence>
<feature type="domain" description="Peptidase S1" evidence="10">
    <location>
        <begin position="37"/>
        <end position="284"/>
    </location>
</feature>
<keyword evidence="7" id="KW-0325">Glycoprotein</keyword>
<keyword evidence="6" id="KW-1015">Disulfide bond</keyword>
<evidence type="ECO:0000256" key="1">
    <source>
        <dbReference type="ARBA" id="ARBA00004613"/>
    </source>
</evidence>
<gene>
    <name evidence="11" type="ORF">pipiens_003851</name>
</gene>
<dbReference type="Pfam" id="PF00089">
    <property type="entry name" value="Trypsin"/>
    <property type="match status" value="2"/>
</dbReference>
<evidence type="ECO:0000313" key="11">
    <source>
        <dbReference type="EMBL" id="KAL1379093.1"/>
    </source>
</evidence>
<dbReference type="AlphaFoldDB" id="A0ABD1CRW6"/>
<evidence type="ECO:0000256" key="2">
    <source>
        <dbReference type="ARBA" id="ARBA00022525"/>
    </source>
</evidence>
<reference evidence="11 12" key="1">
    <citation type="submission" date="2024-05" db="EMBL/GenBank/DDBJ databases">
        <title>Culex pipiens pipiens assembly and annotation.</title>
        <authorList>
            <person name="Alout H."/>
            <person name="Durand T."/>
        </authorList>
    </citation>
    <scope>NUCLEOTIDE SEQUENCE [LARGE SCALE GENOMIC DNA]</scope>
    <source>
        <strain evidence="11">HA-2024</strain>
        <tissue evidence="11">Whole body</tissue>
    </source>
</reference>
<feature type="domain" description="Peptidase S1" evidence="10">
    <location>
        <begin position="504"/>
        <end position="751"/>
    </location>
</feature>
<dbReference type="CDD" id="cd00190">
    <property type="entry name" value="Tryp_SPc"/>
    <property type="match status" value="2"/>
</dbReference>
<dbReference type="InterPro" id="IPR001254">
    <property type="entry name" value="Trypsin_dom"/>
</dbReference>
<keyword evidence="2" id="KW-0964">Secreted</keyword>
<dbReference type="GO" id="GO:0005576">
    <property type="term" value="C:extracellular region"/>
    <property type="evidence" value="ECO:0007669"/>
    <property type="project" value="UniProtKB-SubCell"/>
</dbReference>
<evidence type="ECO:0000256" key="6">
    <source>
        <dbReference type="ARBA" id="ARBA00023157"/>
    </source>
</evidence>
<dbReference type="EMBL" id="JBEHCU010009888">
    <property type="protein sequence ID" value="KAL1379093.1"/>
    <property type="molecule type" value="Genomic_DNA"/>
</dbReference>
<dbReference type="InterPro" id="IPR018114">
    <property type="entry name" value="TRYPSIN_HIS"/>
</dbReference>
<proteinExistence type="inferred from homology"/>
<dbReference type="InterPro" id="IPR001314">
    <property type="entry name" value="Peptidase_S1A"/>
</dbReference>
<evidence type="ECO:0000256" key="7">
    <source>
        <dbReference type="ARBA" id="ARBA00023180"/>
    </source>
</evidence>
<protein>
    <recommendedName>
        <fullName evidence="10">Peptidase S1 domain-containing protein</fullName>
    </recommendedName>
</protein>
<dbReference type="SUPFAM" id="SSF50494">
    <property type="entry name" value="Trypsin-like serine proteases"/>
    <property type="match status" value="3"/>
</dbReference>
<evidence type="ECO:0000256" key="5">
    <source>
        <dbReference type="ARBA" id="ARBA00022859"/>
    </source>
</evidence>
<dbReference type="PRINTS" id="PR00722">
    <property type="entry name" value="CHYMOTRYPSIN"/>
</dbReference>
<dbReference type="FunFam" id="2.40.10.10:FF:000068">
    <property type="entry name" value="transmembrane protease serine 2"/>
    <property type="match status" value="1"/>
</dbReference>
<dbReference type="PROSITE" id="PS00134">
    <property type="entry name" value="TRYPSIN_HIS"/>
    <property type="match status" value="2"/>
</dbReference>
<evidence type="ECO:0000256" key="8">
    <source>
        <dbReference type="ARBA" id="ARBA00024195"/>
    </source>
</evidence>
<sequence>MRSRVAIQLILSILIYPTLECSASSCGVPRIQHEELIVRGRDTRPGEWPWHATVMHLKQNHVFRYACGGTLISERFVLTAAHCVVQAESKARALAKDKLRVQLGIHDLTNVDSDTAKLIDVSAVHVGPQFQRAGLRNDIGLIELADSVQFTDYILPACIGGSGPTPSESGMAIGWGVTESDMPSPALKKAELPVVDTFDCLDSDPLFFGNMIHKGMFCAGRGNGTLVCNGDSGGGLFFRREGSWFLGGVVSFSKVRDNWLCLAEGLAGFANVTRYLSWIRNVTGIQIPDQSSDGSQIVVPRTDLKLPRISERKCIEYQQFRDNTSNEWVLAKILYRGSPFCYANIISERFLLSTGACAFDHTWKEPLTVEIINMEDSVRRYWITRSPKNTFLRPGSSDIFLIDLQDSFHELKPDVTCLWTDPDTIVEESVSEVVTPINGARGSKLAIRDNGNVVTTGENVTCSNKQLGVRLMAKKVDEDFYRLVGTTSHQTQCGVRRNQHESMIVYGSDTRPGEWPWHAAILHRTGRFLDYACGGTLISEEFVVTAAHCLCDQDTGHQLTKRKVRVRLGVHNLDKTNADTVREFAVGSLHFSDDYSRETNRGDIGLVELTEPVQFSNFILPACVNGYGPVHAELGTVIGWGATEHEAISPVLRKATLPVVDSVDCLESDRGFFGSVIHRDMFCAGFSNGTVVCNGDSGGGLFVERNGVWLLAGIISFTKGRDDGSGACVSQGFAGFTNVAQYSGWIQNVTGVTVPVREEIAEPEVDQRDLRLSERFVPIIRPEDPNILLIDLKKKYDELKPDITCLWTEPFLIAEASDANQTISGRKLILNDTRHCPRETLGNSLTRRKPDEKHSRLVGPLIRCNPVTYARLMSLDLDWIESVVWPEAFQEATTESAGKKVAEYLEVIAKGVSALANLNEMTNGGGDGGGNSISTVISNTVSNNANNNVRIRYN</sequence>
<dbReference type="PROSITE" id="PS50240">
    <property type="entry name" value="TRYPSIN_DOM"/>
    <property type="match status" value="2"/>
</dbReference>
<evidence type="ECO:0000256" key="3">
    <source>
        <dbReference type="ARBA" id="ARBA00022588"/>
    </source>
</evidence>
<keyword evidence="4 9" id="KW-0732">Signal</keyword>
<evidence type="ECO:0000259" key="10">
    <source>
        <dbReference type="PROSITE" id="PS50240"/>
    </source>
</evidence>
<dbReference type="GO" id="GO:0045087">
    <property type="term" value="P:innate immune response"/>
    <property type="evidence" value="ECO:0007669"/>
    <property type="project" value="UniProtKB-KW"/>
</dbReference>
<feature type="signal peptide" evidence="9">
    <location>
        <begin position="1"/>
        <end position="23"/>
    </location>
</feature>
<comment type="caution">
    <text evidence="11">The sequence shown here is derived from an EMBL/GenBank/DDBJ whole genome shotgun (WGS) entry which is preliminary data.</text>
</comment>
<accession>A0ABD1CRW6</accession>
<keyword evidence="3" id="KW-0399">Innate immunity</keyword>
<name>A0ABD1CRW6_CULPP</name>
<dbReference type="InterPro" id="IPR043504">
    <property type="entry name" value="Peptidase_S1_PA_chymotrypsin"/>
</dbReference>
<keyword evidence="12" id="KW-1185">Reference proteome</keyword>
<dbReference type="FunFam" id="2.40.10.10:FF:000028">
    <property type="entry name" value="Serine protease easter"/>
    <property type="match status" value="1"/>
</dbReference>
<dbReference type="InterPro" id="IPR009003">
    <property type="entry name" value="Peptidase_S1_PA"/>
</dbReference>
<dbReference type="Gene3D" id="2.40.10.10">
    <property type="entry name" value="Trypsin-like serine proteases"/>
    <property type="match status" value="2"/>
</dbReference>
<keyword evidence="5" id="KW-0391">Immunity</keyword>
<dbReference type="SMART" id="SM00020">
    <property type="entry name" value="Tryp_SPc"/>
    <property type="match status" value="2"/>
</dbReference>
<dbReference type="PANTHER" id="PTHR24260">
    <property type="match status" value="1"/>
</dbReference>
<evidence type="ECO:0000313" key="12">
    <source>
        <dbReference type="Proteomes" id="UP001562425"/>
    </source>
</evidence>
<dbReference type="InterPro" id="IPR051333">
    <property type="entry name" value="CLIP_Serine_Protease"/>
</dbReference>
<comment type="similarity">
    <text evidence="8">Belongs to the peptidase S1 family. CLIP subfamily.</text>
</comment>
<feature type="chain" id="PRO_5044885041" description="Peptidase S1 domain-containing protein" evidence="9">
    <location>
        <begin position="24"/>
        <end position="954"/>
    </location>
</feature>
<organism evidence="11 12">
    <name type="scientific">Culex pipiens pipiens</name>
    <name type="common">Northern house mosquito</name>
    <dbReference type="NCBI Taxonomy" id="38569"/>
    <lineage>
        <taxon>Eukaryota</taxon>
        <taxon>Metazoa</taxon>
        <taxon>Ecdysozoa</taxon>
        <taxon>Arthropoda</taxon>
        <taxon>Hexapoda</taxon>
        <taxon>Insecta</taxon>
        <taxon>Pterygota</taxon>
        <taxon>Neoptera</taxon>
        <taxon>Endopterygota</taxon>
        <taxon>Diptera</taxon>
        <taxon>Nematocera</taxon>
        <taxon>Culicoidea</taxon>
        <taxon>Culicidae</taxon>
        <taxon>Culicinae</taxon>
        <taxon>Culicini</taxon>
        <taxon>Culex</taxon>
        <taxon>Culex</taxon>
    </lineage>
</organism>
<dbReference type="Proteomes" id="UP001562425">
    <property type="component" value="Unassembled WGS sequence"/>
</dbReference>
<comment type="subcellular location">
    <subcellularLocation>
        <location evidence="1">Secreted</location>
    </subcellularLocation>
</comment>
<dbReference type="PANTHER" id="PTHR24260:SF136">
    <property type="entry name" value="GH08193P-RELATED"/>
    <property type="match status" value="1"/>
</dbReference>
<evidence type="ECO:0000256" key="9">
    <source>
        <dbReference type="SAM" id="SignalP"/>
    </source>
</evidence>